<comment type="caution">
    <text evidence="2">The sequence shown here is derived from an EMBL/GenBank/DDBJ whole genome shotgun (WGS) entry which is preliminary data.</text>
</comment>
<keyword evidence="3" id="KW-1185">Reference proteome</keyword>
<feature type="compositionally biased region" description="Basic and acidic residues" evidence="1">
    <location>
        <begin position="64"/>
        <end position="94"/>
    </location>
</feature>
<feature type="compositionally biased region" description="Basic residues" evidence="1">
    <location>
        <begin position="46"/>
        <end position="63"/>
    </location>
</feature>
<dbReference type="EMBL" id="RCSS01000359">
    <property type="protein sequence ID" value="RVD91935.1"/>
    <property type="molecule type" value="Genomic_DNA"/>
</dbReference>
<feature type="region of interest" description="Disordered" evidence="1">
    <location>
        <begin position="25"/>
        <end position="109"/>
    </location>
</feature>
<dbReference type="AlphaFoldDB" id="A0A437AL91"/>
<feature type="region of interest" description="Disordered" evidence="1">
    <location>
        <begin position="432"/>
        <end position="467"/>
    </location>
</feature>
<feature type="compositionally biased region" description="Polar residues" evidence="1">
    <location>
        <begin position="432"/>
        <end position="455"/>
    </location>
</feature>
<evidence type="ECO:0000313" key="3">
    <source>
        <dbReference type="Proteomes" id="UP000282876"/>
    </source>
</evidence>
<evidence type="ECO:0000313" key="2">
    <source>
        <dbReference type="EMBL" id="RVD91935.1"/>
    </source>
</evidence>
<proteinExistence type="predicted"/>
<dbReference type="Proteomes" id="UP000282876">
    <property type="component" value="Unassembled WGS sequence"/>
</dbReference>
<reference evidence="2 3" key="1">
    <citation type="submission" date="2018-10" db="EMBL/GenBank/DDBJ databases">
        <title>Draft genome sequence of the microsporidian Tubulinosema ratisbonensis.</title>
        <authorList>
            <person name="Polonais V."/>
            <person name="Peyretaillade E."/>
            <person name="Niehus S."/>
            <person name="Wawrzyniak I."/>
            <person name="Franchet A."/>
            <person name="Gaspin C."/>
            <person name="Reichstadt M."/>
            <person name="Belser C."/>
            <person name="Labadie K."/>
            <person name="Delbac F."/>
            <person name="Ferrandon D."/>
        </authorList>
    </citation>
    <scope>NUCLEOTIDE SEQUENCE [LARGE SCALE GENOMIC DNA]</scope>
    <source>
        <strain evidence="2 3">Franzen</strain>
    </source>
</reference>
<evidence type="ECO:0000256" key="1">
    <source>
        <dbReference type="SAM" id="MobiDB-lite"/>
    </source>
</evidence>
<organism evidence="2 3">
    <name type="scientific">Tubulinosema ratisbonensis</name>
    <dbReference type="NCBI Taxonomy" id="291195"/>
    <lineage>
        <taxon>Eukaryota</taxon>
        <taxon>Fungi</taxon>
        <taxon>Fungi incertae sedis</taxon>
        <taxon>Microsporidia</taxon>
        <taxon>Tubulinosematoidea</taxon>
        <taxon>Tubulinosematidae</taxon>
        <taxon>Tubulinosema</taxon>
    </lineage>
</organism>
<accession>A0A437AL91</accession>
<gene>
    <name evidence="2" type="ORF">TUBRATIS_15870</name>
</gene>
<protein>
    <submittedName>
        <fullName evidence="2">Uncharacterized protein</fullName>
    </submittedName>
</protein>
<sequence>MYQGVLILLIKQIFTSRSHKTIKPADITKQSDDESKAEAITNLPRRMQKKMAKKKMHSHKRLKLGKDEEHQDDSAKEEPKKEDYTKTEEVREFEETFLDEDDKYSEEKDIPGTKDVKKFMRECSSDTTELNKALCHASREEAKKVKPKTHTNAHLFLDAQDTAPNDAEKFQWHHPSNDANQQDLLVPILKKNTNQQTRLTKNIEFNPNDLFKYPFISASSLNETSTPQLDLKSSYLQPKSQQQLQYYPPQTIASLRSTNTQFSGQDGLHLTNVQSCEEQLKKIEALMKRVESSDFSHLSKDSSLDLPSQNSFTQNREDFRSLMAFSTQKPFSESVSRSLNYANEKNETKFANPIATYKSPPSAIGTERKTKLIKEGENLIDQFGLLKLNSKLQDEANLSAKPDDFSLFSQPKWDSAQKIADAFRKSNTVGKTGLQVQSFPDKSPKDLNSSNTTTVRPPPGYESHHSEKSNFNILIPDLKKESNYPPGFDISLKNSLHRATFESLPNTFTEEPISLDPSSISDLDVFSVSSISKVEENKSTLGQEFSRTLTPTHEHYQQDKGIFWNSTLFLDSECKENNLDMSAQGSLELVSPIGLSSLPGAECASDTAAKEEIQKKSLQKRRTPHTLVIANFISEAFNKKHVKEQIEKSIVEYHISPTKKISTKICNGFCCLEVAKQKNGLPVKIKLTSIREFERKVELKDWKLTISFSELFKKSLKVLYLSQEQQTIIRATFILETLNMSTPKQVFGAVLSKILLKRYYKQIRNNPSVTYKVNLFLLSRCPPPFDLTSSLKMSLDWWNEFNFKEETFYESIYQILDDIARAQFILLPGNSQDIKDFLVRFCNDLYHELNVFYGRYQLNSLKSIWFLE</sequence>
<name>A0A437AL91_9MICR</name>
<feature type="compositionally biased region" description="Acidic residues" evidence="1">
    <location>
        <begin position="95"/>
        <end position="104"/>
    </location>
</feature>
<dbReference type="VEuPathDB" id="MicrosporidiaDB:TUBRATIS_15870"/>